<dbReference type="Pfam" id="PF00480">
    <property type="entry name" value="ROK"/>
    <property type="match status" value="1"/>
</dbReference>
<comment type="cofactor">
    <cofactor evidence="1">
        <name>Mg(2+)</name>
        <dbReference type="ChEBI" id="CHEBI:18420"/>
    </cofactor>
</comment>
<dbReference type="AlphaFoldDB" id="A2ESX9"/>
<keyword evidence="2" id="KW-0479">Metal-binding</keyword>
<evidence type="ECO:0000313" key="8">
    <source>
        <dbReference type="Proteomes" id="UP000001542"/>
    </source>
</evidence>
<dbReference type="SUPFAM" id="SSF53067">
    <property type="entry name" value="Actin-like ATPase domain"/>
    <property type="match status" value="1"/>
</dbReference>
<dbReference type="GO" id="GO:0046872">
    <property type="term" value="F:metal ion binding"/>
    <property type="evidence" value="ECO:0007669"/>
    <property type="project" value="UniProtKB-KW"/>
</dbReference>
<dbReference type="CDD" id="cd24067">
    <property type="entry name" value="ASKHA_NBD_ROK_BsFRK-like"/>
    <property type="match status" value="1"/>
</dbReference>
<comment type="catalytic activity">
    <reaction evidence="6">
        <text>D-fructose + ATP = D-fructose 6-phosphate + ADP + H(+)</text>
        <dbReference type="Rhea" id="RHEA:16125"/>
        <dbReference type="ChEBI" id="CHEBI:15378"/>
        <dbReference type="ChEBI" id="CHEBI:30616"/>
        <dbReference type="ChEBI" id="CHEBI:37721"/>
        <dbReference type="ChEBI" id="CHEBI:61527"/>
        <dbReference type="ChEBI" id="CHEBI:456216"/>
        <dbReference type="EC" id="2.7.1.4"/>
    </reaction>
</comment>
<evidence type="ECO:0000256" key="3">
    <source>
        <dbReference type="ARBA" id="ARBA00022833"/>
    </source>
</evidence>
<evidence type="ECO:0000256" key="6">
    <source>
        <dbReference type="ARBA" id="ARBA00048451"/>
    </source>
</evidence>
<dbReference type="OrthoDB" id="10260668at2759"/>
<dbReference type="InterPro" id="IPR051804">
    <property type="entry name" value="Carb_Metab_Reg_Kinase/Isom"/>
</dbReference>
<evidence type="ECO:0000313" key="7">
    <source>
        <dbReference type="EMBL" id="EAY04237.1"/>
    </source>
</evidence>
<evidence type="ECO:0000256" key="5">
    <source>
        <dbReference type="ARBA" id="ARBA00038887"/>
    </source>
</evidence>
<dbReference type="RefSeq" id="XP_001316460.1">
    <property type="nucleotide sequence ID" value="XM_001316425.1"/>
</dbReference>
<dbReference type="STRING" id="5722.A2ESX9"/>
<evidence type="ECO:0000256" key="4">
    <source>
        <dbReference type="ARBA" id="ARBA00022842"/>
    </source>
</evidence>
<keyword evidence="4" id="KW-0460">Magnesium</keyword>
<dbReference type="eggNOG" id="ENOG502QRD3">
    <property type="taxonomic scope" value="Eukaryota"/>
</dbReference>
<dbReference type="InterPro" id="IPR043129">
    <property type="entry name" value="ATPase_NBD"/>
</dbReference>
<name>A2ESX9_TRIV3</name>
<reference evidence="7" key="1">
    <citation type="submission" date="2006-10" db="EMBL/GenBank/DDBJ databases">
        <authorList>
            <person name="Amadeo P."/>
            <person name="Zhao Q."/>
            <person name="Wortman J."/>
            <person name="Fraser-Liggett C."/>
            <person name="Carlton J."/>
        </authorList>
    </citation>
    <scope>NUCLEOTIDE SEQUENCE</scope>
    <source>
        <strain evidence="7">G3</strain>
    </source>
</reference>
<reference evidence="7" key="2">
    <citation type="journal article" date="2007" name="Science">
        <title>Draft genome sequence of the sexually transmitted pathogen Trichomonas vaginalis.</title>
        <authorList>
            <person name="Carlton J.M."/>
            <person name="Hirt R.P."/>
            <person name="Silva J.C."/>
            <person name="Delcher A.L."/>
            <person name="Schatz M."/>
            <person name="Zhao Q."/>
            <person name="Wortman J.R."/>
            <person name="Bidwell S.L."/>
            <person name="Alsmark U.C.M."/>
            <person name="Besteiro S."/>
            <person name="Sicheritz-Ponten T."/>
            <person name="Noel C.J."/>
            <person name="Dacks J.B."/>
            <person name="Foster P.G."/>
            <person name="Simillion C."/>
            <person name="Van de Peer Y."/>
            <person name="Miranda-Saavedra D."/>
            <person name="Barton G.J."/>
            <person name="Westrop G.D."/>
            <person name="Mueller S."/>
            <person name="Dessi D."/>
            <person name="Fiori P.L."/>
            <person name="Ren Q."/>
            <person name="Paulsen I."/>
            <person name="Zhang H."/>
            <person name="Bastida-Corcuera F.D."/>
            <person name="Simoes-Barbosa A."/>
            <person name="Brown M.T."/>
            <person name="Hayes R.D."/>
            <person name="Mukherjee M."/>
            <person name="Okumura C.Y."/>
            <person name="Schneider R."/>
            <person name="Smith A.J."/>
            <person name="Vanacova S."/>
            <person name="Villalvazo M."/>
            <person name="Haas B.J."/>
            <person name="Pertea M."/>
            <person name="Feldblyum T.V."/>
            <person name="Utterback T.R."/>
            <person name="Shu C.L."/>
            <person name="Osoegawa K."/>
            <person name="de Jong P.J."/>
            <person name="Hrdy I."/>
            <person name="Horvathova L."/>
            <person name="Zubacova Z."/>
            <person name="Dolezal P."/>
            <person name="Malik S.B."/>
            <person name="Logsdon J.M. Jr."/>
            <person name="Henze K."/>
            <person name="Gupta A."/>
            <person name="Wang C.C."/>
            <person name="Dunne R.L."/>
            <person name="Upcroft J.A."/>
            <person name="Upcroft P."/>
            <person name="White O."/>
            <person name="Salzberg S.L."/>
            <person name="Tang P."/>
            <person name="Chiu C.-H."/>
            <person name="Lee Y.-S."/>
            <person name="Embley T.M."/>
            <person name="Coombs G.H."/>
            <person name="Mottram J.C."/>
            <person name="Tachezy J."/>
            <person name="Fraser-Liggett C.M."/>
            <person name="Johnson P.J."/>
        </authorList>
    </citation>
    <scope>NUCLEOTIDE SEQUENCE [LARGE SCALE GENOMIC DNA]</scope>
    <source>
        <strain evidence="7">G3</strain>
    </source>
</reference>
<evidence type="ECO:0000256" key="2">
    <source>
        <dbReference type="ARBA" id="ARBA00022723"/>
    </source>
</evidence>
<dbReference type="GO" id="GO:0008865">
    <property type="term" value="F:fructokinase activity"/>
    <property type="evidence" value="ECO:0007669"/>
    <property type="project" value="UniProtKB-EC"/>
</dbReference>
<dbReference type="Gene3D" id="3.30.420.40">
    <property type="match status" value="2"/>
</dbReference>
<keyword evidence="3" id="KW-0862">Zinc</keyword>
<dbReference type="Proteomes" id="UP000001542">
    <property type="component" value="Unassembled WGS sequence"/>
</dbReference>
<dbReference type="VEuPathDB" id="TrichDB:TVAGG3_0191740"/>
<dbReference type="KEGG" id="tva:4762091"/>
<organism evidence="7 8">
    <name type="scientific">Trichomonas vaginalis (strain ATCC PRA-98 / G3)</name>
    <dbReference type="NCBI Taxonomy" id="412133"/>
    <lineage>
        <taxon>Eukaryota</taxon>
        <taxon>Metamonada</taxon>
        <taxon>Parabasalia</taxon>
        <taxon>Trichomonadida</taxon>
        <taxon>Trichomonadidae</taxon>
        <taxon>Trichomonas</taxon>
    </lineage>
</organism>
<sequence>MKYLCGIELGGTSSSAAIIDEDGKYVLKEKGITAENPATLILTLSNILRNSSYTCETLGIASFGPLNVESGTIGKSPKKGWYYFHVKAEFRKYFPDIPIAMETDVNAPAYSEFIEFSKKNNSIKSLAYLTIGTGIGLGLYSDGSIYHGRLHPEFGHTYIKKLQNDTFSGVCHIHGDCAEGLISASAISKRLGISMYEIRDIQNDHPIWDLYVEYVSQIVANAALAYSLDVFVIGGGVTTDPKRGFLYDRIYSRASELINDYIPMPLVVRPHFDRDAGLIGATVIARRKFNKINANNDKLFSQIL</sequence>
<dbReference type="FunFam" id="3.30.420.40:FF:000136">
    <property type="entry name" value="Putative fructokinase"/>
    <property type="match status" value="1"/>
</dbReference>
<dbReference type="PROSITE" id="PS01125">
    <property type="entry name" value="ROK"/>
    <property type="match status" value="1"/>
</dbReference>
<proteinExistence type="predicted"/>
<dbReference type="InterPro" id="IPR049874">
    <property type="entry name" value="ROK_cs"/>
</dbReference>
<evidence type="ECO:0000256" key="1">
    <source>
        <dbReference type="ARBA" id="ARBA00001946"/>
    </source>
</evidence>
<gene>
    <name evidence="7" type="ORF">TVAG_474430</name>
</gene>
<dbReference type="SMR" id="A2ESX9"/>
<dbReference type="PANTHER" id="PTHR42742:SF3">
    <property type="entry name" value="FRUCTOKINASE"/>
    <property type="match status" value="1"/>
</dbReference>
<dbReference type="EMBL" id="DS113481">
    <property type="protein sequence ID" value="EAY04237.1"/>
    <property type="molecule type" value="Genomic_DNA"/>
</dbReference>
<accession>A2ESX9</accession>
<dbReference type="VEuPathDB" id="TrichDB:TVAG_474430"/>
<dbReference type="PANTHER" id="PTHR42742">
    <property type="entry name" value="TRANSCRIPTIONAL REPRESSOR MPRA"/>
    <property type="match status" value="1"/>
</dbReference>
<dbReference type="OMA" id="AWQNFNF"/>
<protein>
    <recommendedName>
        <fullName evidence="5">fructokinase</fullName>
        <ecNumber evidence="5">2.7.1.4</ecNumber>
    </recommendedName>
</protein>
<dbReference type="InParanoid" id="A2ESX9"/>
<keyword evidence="8" id="KW-1185">Reference proteome</keyword>
<dbReference type="InterPro" id="IPR000600">
    <property type="entry name" value="ROK"/>
</dbReference>
<dbReference type="EC" id="2.7.1.4" evidence="5"/>